<dbReference type="GO" id="GO:0009432">
    <property type="term" value="P:SOS response"/>
    <property type="evidence" value="ECO:0007669"/>
    <property type="project" value="TreeGrafter"/>
</dbReference>
<dbReference type="OrthoDB" id="583309at2"/>
<dbReference type="RefSeq" id="WP_089793059.1">
    <property type="nucleotide sequence ID" value="NZ_FOIU01000002.1"/>
</dbReference>
<dbReference type="Pfam" id="PF21068">
    <property type="entry name" value="ATPgraspMvdD"/>
    <property type="match status" value="1"/>
</dbReference>
<evidence type="ECO:0000313" key="3">
    <source>
        <dbReference type="Proteomes" id="UP000199469"/>
    </source>
</evidence>
<name>A0A1I0RD16_9FLAO</name>
<dbReference type="PANTHER" id="PTHR21621:SF0">
    <property type="entry name" value="BETA-CITRYLGLUTAMATE SYNTHASE B-RELATED"/>
    <property type="match status" value="1"/>
</dbReference>
<accession>A0A1I0RD16</accession>
<dbReference type="InterPro" id="IPR026455">
    <property type="entry name" value="GRASP_w_spasm"/>
</dbReference>
<dbReference type="STRING" id="356305.SAMN05421841_2502"/>
<organism evidence="2 3">
    <name type="scientific">Chryseobacterium wanjuense</name>
    <dbReference type="NCBI Taxonomy" id="356305"/>
    <lineage>
        <taxon>Bacteria</taxon>
        <taxon>Pseudomonadati</taxon>
        <taxon>Bacteroidota</taxon>
        <taxon>Flavobacteriia</taxon>
        <taxon>Flavobacteriales</taxon>
        <taxon>Weeksellaceae</taxon>
        <taxon>Chryseobacterium group</taxon>
        <taxon>Chryseobacterium</taxon>
    </lineage>
</organism>
<sequence length="301" mass="35406">MILIISKDNEITTTEVIKWLYHLGKNFIRVNEDEFFEIKMSNGKLALQSERNSFLLDDITSVWYRRGGIKFKRFHYQNDIVNIHMHETQHWLEDYVIHTLESKNHISKQRKSHVNKLIVLEVAQKVGLNVPRYFLADNTQDVKIGETIVKSITGNGVLQDIHKNYDGIMYTSVVHEEHPTNFFISFFQDKIEKDFEVRTFYLKGKIWSFAIISQNDEKTKVDFRKYNTAKPNRNVRYKLPADTEERVHQLMQNLDLDCGSIDFIKGVDGMFYFLEINTVGQFTALSSITNYSLEKEIAEYL</sequence>
<dbReference type="GO" id="GO:0018169">
    <property type="term" value="F:ribosomal S6-glutamic acid ligase activity"/>
    <property type="evidence" value="ECO:0007669"/>
    <property type="project" value="TreeGrafter"/>
</dbReference>
<proteinExistence type="predicted"/>
<dbReference type="EMBL" id="FOIU01000002">
    <property type="protein sequence ID" value="SEW38744.1"/>
    <property type="molecule type" value="Genomic_DNA"/>
</dbReference>
<keyword evidence="3" id="KW-1185">Reference proteome</keyword>
<dbReference type="AlphaFoldDB" id="A0A1I0RD16"/>
<gene>
    <name evidence="2" type="ORF">SAMN05421841_2502</name>
</gene>
<reference evidence="3" key="1">
    <citation type="submission" date="2016-10" db="EMBL/GenBank/DDBJ databases">
        <authorList>
            <person name="Varghese N."/>
            <person name="Submissions S."/>
        </authorList>
    </citation>
    <scope>NUCLEOTIDE SEQUENCE [LARGE SCALE GENOMIC DNA]</scope>
    <source>
        <strain evidence="3">DSM 17724</strain>
    </source>
</reference>
<evidence type="ECO:0000259" key="1">
    <source>
        <dbReference type="Pfam" id="PF21068"/>
    </source>
</evidence>
<dbReference type="NCBIfam" id="TIGR04192">
    <property type="entry name" value="GRASP_w_spasm"/>
    <property type="match status" value="1"/>
</dbReference>
<dbReference type="Proteomes" id="UP000199469">
    <property type="component" value="Unassembled WGS sequence"/>
</dbReference>
<dbReference type="Gene3D" id="3.30.470.20">
    <property type="entry name" value="ATP-grasp fold, B domain"/>
    <property type="match status" value="1"/>
</dbReference>
<dbReference type="GO" id="GO:0005737">
    <property type="term" value="C:cytoplasm"/>
    <property type="evidence" value="ECO:0007669"/>
    <property type="project" value="TreeGrafter"/>
</dbReference>
<dbReference type="SUPFAM" id="SSF56059">
    <property type="entry name" value="Glutathione synthetase ATP-binding domain-like"/>
    <property type="match status" value="1"/>
</dbReference>
<evidence type="ECO:0000313" key="2">
    <source>
        <dbReference type="EMBL" id="SEW38744.1"/>
    </source>
</evidence>
<dbReference type="PANTHER" id="PTHR21621">
    <property type="entry name" value="RIBOSOMAL PROTEIN S6 MODIFICATION PROTEIN"/>
    <property type="match status" value="1"/>
</dbReference>
<dbReference type="InterPro" id="IPR048936">
    <property type="entry name" value="MvdD-like_ATPgrasp"/>
</dbReference>
<feature type="domain" description="MvdD-like pre-ATP grasp" evidence="1">
    <location>
        <begin position="2"/>
        <end position="108"/>
    </location>
</feature>
<protein>
    <submittedName>
        <fullName evidence="2">ATP-GRASP peptide maturase, grasp-with-spasm system</fullName>
    </submittedName>
</protein>